<feature type="compositionally biased region" description="Low complexity" evidence="1">
    <location>
        <begin position="101"/>
        <end position="123"/>
    </location>
</feature>
<evidence type="ECO:0000313" key="3">
    <source>
        <dbReference type="Proteomes" id="UP000006201"/>
    </source>
</evidence>
<feature type="compositionally biased region" description="Acidic residues" evidence="1">
    <location>
        <begin position="87"/>
        <end position="99"/>
    </location>
</feature>
<dbReference type="AlphaFoldDB" id="A4CEU6"/>
<evidence type="ECO:0008006" key="4">
    <source>
        <dbReference type="Google" id="ProtNLM"/>
    </source>
</evidence>
<name>A4CEU6_9GAMM</name>
<dbReference type="Proteomes" id="UP000006201">
    <property type="component" value="Unassembled WGS sequence"/>
</dbReference>
<dbReference type="RefSeq" id="WP_009840605.1">
    <property type="nucleotide sequence ID" value="NZ_CH959302.1"/>
</dbReference>
<evidence type="ECO:0000256" key="1">
    <source>
        <dbReference type="SAM" id="MobiDB-lite"/>
    </source>
</evidence>
<dbReference type="InterPro" id="IPR021973">
    <property type="entry name" value="SprA-related"/>
</dbReference>
<proteinExistence type="predicted"/>
<gene>
    <name evidence="2" type="ORF">PTD2_16811</name>
</gene>
<evidence type="ECO:0000313" key="2">
    <source>
        <dbReference type="EMBL" id="EAR26825.1"/>
    </source>
</evidence>
<reference evidence="2 3" key="1">
    <citation type="submission" date="2006-02" db="EMBL/GenBank/DDBJ databases">
        <authorList>
            <person name="Moran M.A."/>
            <person name="Kjelleberg S."/>
            <person name="Egan S."/>
            <person name="Saunders N."/>
            <person name="Thomas T."/>
            <person name="Ferriera S."/>
            <person name="Johnson J."/>
            <person name="Kravitz S."/>
            <person name="Halpern A."/>
            <person name="Remington K."/>
            <person name="Beeson K."/>
            <person name="Tran B."/>
            <person name="Rogers Y.-H."/>
            <person name="Friedman R."/>
            <person name="Venter J.C."/>
        </authorList>
    </citation>
    <scope>NUCLEOTIDE SEQUENCE [LARGE SCALE GENOMIC DNA]</scope>
    <source>
        <strain evidence="2 3">D2</strain>
    </source>
</reference>
<dbReference type="eggNOG" id="COG3064">
    <property type="taxonomic scope" value="Bacteria"/>
</dbReference>
<keyword evidence="3" id="KW-1185">Reference proteome</keyword>
<dbReference type="STRING" id="87626.PTD2_16811"/>
<comment type="caution">
    <text evidence="2">The sequence shown here is derived from an EMBL/GenBank/DDBJ whole genome shotgun (WGS) entry which is preliminary data.</text>
</comment>
<dbReference type="EMBL" id="AAOH01000009">
    <property type="protein sequence ID" value="EAR26825.1"/>
    <property type="molecule type" value="Genomic_DNA"/>
</dbReference>
<sequence length="305" mass="33244">MNIVTSYPTINLNTANVYTEVARRDNQNRELIPQAKELTAISPEARLLADTEKAKIPGQSVIDNHDALQADATKDETINAKEGRENESDDGSAQDDETSEQQQAKQATQQELDQAELEQLNQLKSRDQEVRAHEQAHASVGGSLAGAPDYEYEKGPDGSRYAVAGEVPIDVSEVPNNPQATIDKMQQVQAAALAPAEPSSQDRAVAAQAAQKLTEATAELLRQQNADPAEEDKSSDKSVSSDDKTTETEQSAKGNSSDKQAEFKSVLEQTTKQRAPEIEQRAERIANHYFSAVAPYQPAQFVQNV</sequence>
<feature type="compositionally biased region" description="Basic and acidic residues" evidence="1">
    <location>
        <begin position="63"/>
        <end position="86"/>
    </location>
</feature>
<dbReference type="OrthoDB" id="9812722at2"/>
<protein>
    <recommendedName>
        <fullName evidence="4">SrpA-related protein</fullName>
    </recommendedName>
</protein>
<dbReference type="HOGENOM" id="CLU_061113_1_0_6"/>
<feature type="compositionally biased region" description="Polar residues" evidence="1">
    <location>
        <begin position="174"/>
        <end position="189"/>
    </location>
</feature>
<organism evidence="2 3">
    <name type="scientific">Pseudoalteromonas tunicata D2</name>
    <dbReference type="NCBI Taxonomy" id="87626"/>
    <lineage>
        <taxon>Bacteria</taxon>
        <taxon>Pseudomonadati</taxon>
        <taxon>Pseudomonadota</taxon>
        <taxon>Gammaproteobacteria</taxon>
        <taxon>Alteromonadales</taxon>
        <taxon>Pseudoalteromonadaceae</taxon>
        <taxon>Pseudoalteromonas</taxon>
    </lineage>
</organism>
<accession>A4CEU6</accession>
<feature type="compositionally biased region" description="Basic and acidic residues" evidence="1">
    <location>
        <begin position="231"/>
        <end position="247"/>
    </location>
</feature>
<feature type="region of interest" description="Disordered" evidence="1">
    <location>
        <begin position="52"/>
        <end position="280"/>
    </location>
</feature>
<feature type="compositionally biased region" description="Basic and acidic residues" evidence="1">
    <location>
        <begin position="124"/>
        <end position="136"/>
    </location>
</feature>
<dbReference type="Pfam" id="PF12118">
    <property type="entry name" value="SprA-related"/>
    <property type="match status" value="1"/>
</dbReference>